<evidence type="ECO:0000256" key="3">
    <source>
        <dbReference type="ARBA" id="ARBA00022729"/>
    </source>
</evidence>
<name>A0AA87CP16_PROST</name>
<accession>A0AA87CP16</accession>
<feature type="domain" description="Pili assembly chaperone N-terminal" evidence="8">
    <location>
        <begin position="40"/>
        <end position="168"/>
    </location>
</feature>
<dbReference type="InterPro" id="IPR001829">
    <property type="entry name" value="Pili_assmbl_chaperone_bac"/>
</dbReference>
<dbReference type="PRINTS" id="PR00969">
    <property type="entry name" value="CHAPERONPILI"/>
</dbReference>
<organism evidence="10 11">
    <name type="scientific">Providencia stuartii ATCC 25827</name>
    <dbReference type="NCBI Taxonomy" id="471874"/>
    <lineage>
        <taxon>Bacteria</taxon>
        <taxon>Pseudomonadati</taxon>
        <taxon>Pseudomonadota</taxon>
        <taxon>Gammaproteobacteria</taxon>
        <taxon>Enterobacterales</taxon>
        <taxon>Morganellaceae</taxon>
        <taxon>Providencia</taxon>
    </lineage>
</organism>
<protein>
    <submittedName>
        <fullName evidence="10">Gram-negative pili assembly chaperone domain protein</fullName>
    </submittedName>
</protein>
<dbReference type="InterPro" id="IPR016147">
    <property type="entry name" value="Pili_assmbl_chaperone_N"/>
</dbReference>
<keyword evidence="5" id="KW-0143">Chaperone</keyword>
<evidence type="ECO:0000256" key="4">
    <source>
        <dbReference type="ARBA" id="ARBA00022764"/>
    </source>
</evidence>
<dbReference type="RefSeq" id="WP_004927133.1">
    <property type="nucleotide sequence ID" value="NZ_DS607683.1"/>
</dbReference>
<feature type="chain" id="PRO_5041672455" evidence="7">
    <location>
        <begin position="27"/>
        <end position="258"/>
    </location>
</feature>
<dbReference type="EMBL" id="ABJD02000118">
    <property type="protein sequence ID" value="EDU57479.1"/>
    <property type="molecule type" value="Genomic_DNA"/>
</dbReference>
<evidence type="ECO:0000256" key="5">
    <source>
        <dbReference type="ARBA" id="ARBA00023186"/>
    </source>
</evidence>
<dbReference type="SUPFAM" id="SSF49354">
    <property type="entry name" value="PapD-like"/>
    <property type="match status" value="1"/>
</dbReference>
<comment type="caution">
    <text evidence="10">The sequence shown here is derived from an EMBL/GenBank/DDBJ whole genome shotgun (WGS) entry which is preliminary data.</text>
</comment>
<evidence type="ECO:0000259" key="8">
    <source>
        <dbReference type="Pfam" id="PF00345"/>
    </source>
</evidence>
<evidence type="ECO:0000256" key="6">
    <source>
        <dbReference type="ARBA" id="ARBA00023319"/>
    </source>
</evidence>
<sequence>MSHKKVNKIVMLWVALCVTQTSVANSSPTNLVHETQKFSVETGATRVIFTPNSQGSTLTVTNPQTYPILVQSEVLQADKETKSSFVVTPPLFRLDGEQSNRIRIINTEKLGPDDRESLYWLCITGIPPEIDSDWVTEDEKSKQLDSATLLTQMRIKSCIKLIVRPKSIANKTALDVASSIEWIKEGERLKIHNPTPYIFNFKDISINNKKVSLPDSGYILPYSDATVSVKAVGDSTVSWHLITDFGGESRKFESKIKG</sequence>
<evidence type="ECO:0000256" key="1">
    <source>
        <dbReference type="ARBA" id="ARBA00004418"/>
    </source>
</evidence>
<keyword evidence="3 7" id="KW-0732">Signal</keyword>
<keyword evidence="4" id="KW-0574">Periplasm</keyword>
<reference evidence="11" key="1">
    <citation type="submission" date="2008-04" db="EMBL/GenBank/DDBJ databases">
        <title>Draft genome sequence of Providencia stuartii (ATCC 25827).</title>
        <authorList>
            <person name="Sudarsanam P."/>
            <person name="Ley R."/>
            <person name="Guruge J."/>
            <person name="Turnbaugh P.J."/>
            <person name="Mahowald M."/>
            <person name="Liep D."/>
            <person name="Gordon J."/>
        </authorList>
    </citation>
    <scope>NUCLEOTIDE SEQUENCE [LARGE SCALE GENOMIC DNA]</scope>
    <source>
        <strain evidence="11">ATCC 25827</strain>
    </source>
</reference>
<proteinExistence type="inferred from homology"/>
<dbReference type="InterPro" id="IPR036316">
    <property type="entry name" value="Pili_assmbl_chap_C_dom_sf"/>
</dbReference>
<dbReference type="InterPro" id="IPR016148">
    <property type="entry name" value="Pili_assmbl_chaperone_C"/>
</dbReference>
<gene>
    <name evidence="10" type="ORF">PROSTU_04724</name>
</gene>
<dbReference type="AlphaFoldDB" id="A0AA87CP16"/>
<comment type="subcellular location">
    <subcellularLocation>
        <location evidence="1">Periplasm</location>
    </subcellularLocation>
</comment>
<comment type="similarity">
    <text evidence="2">Belongs to the periplasmic pilus chaperone family.</text>
</comment>
<feature type="domain" description="Pili assembly chaperone C-terminal" evidence="9">
    <location>
        <begin position="191"/>
        <end position="249"/>
    </location>
</feature>
<evidence type="ECO:0000256" key="7">
    <source>
        <dbReference type="SAM" id="SignalP"/>
    </source>
</evidence>
<dbReference type="PANTHER" id="PTHR30251">
    <property type="entry name" value="PILUS ASSEMBLY CHAPERONE"/>
    <property type="match status" value="1"/>
</dbReference>
<dbReference type="PANTHER" id="PTHR30251:SF9">
    <property type="entry name" value="CHAPERONE PROTEIN CAF1M"/>
    <property type="match status" value="1"/>
</dbReference>
<dbReference type="GO" id="GO:0030288">
    <property type="term" value="C:outer membrane-bounded periplasmic space"/>
    <property type="evidence" value="ECO:0007669"/>
    <property type="project" value="InterPro"/>
</dbReference>
<evidence type="ECO:0000256" key="2">
    <source>
        <dbReference type="ARBA" id="ARBA00007399"/>
    </source>
</evidence>
<reference evidence="10 11" key="3">
    <citation type="submission" date="2008-05" db="EMBL/GenBank/DDBJ databases">
        <authorList>
            <person name="Fulton L."/>
            <person name="Clifton S."/>
            <person name="Fulton B."/>
            <person name="Xu J."/>
            <person name="Minx P."/>
            <person name="Pepin K.H."/>
            <person name="Johnson M."/>
            <person name="Thiruvilangam P."/>
            <person name="Bhonagiri V."/>
            <person name="Nash W.E."/>
            <person name="Mardis E.R."/>
            <person name="Wilson R.K."/>
        </authorList>
    </citation>
    <scope>NUCLEOTIDE SEQUENCE [LARGE SCALE GENOMIC DNA]</scope>
    <source>
        <strain evidence="10 11">ATCC 25827</strain>
    </source>
</reference>
<dbReference type="InterPro" id="IPR050643">
    <property type="entry name" value="Periplasmic_pilus_chap"/>
</dbReference>
<dbReference type="GO" id="GO:0071555">
    <property type="term" value="P:cell wall organization"/>
    <property type="evidence" value="ECO:0007669"/>
    <property type="project" value="InterPro"/>
</dbReference>
<evidence type="ECO:0000259" key="9">
    <source>
        <dbReference type="Pfam" id="PF02753"/>
    </source>
</evidence>
<dbReference type="Pfam" id="PF00345">
    <property type="entry name" value="PapD_N"/>
    <property type="match status" value="1"/>
</dbReference>
<dbReference type="Pfam" id="PF02753">
    <property type="entry name" value="PapD_C"/>
    <property type="match status" value="1"/>
</dbReference>
<keyword evidence="6" id="KW-0393">Immunoglobulin domain</keyword>
<dbReference type="Proteomes" id="UP000004506">
    <property type="component" value="Unassembled WGS sequence"/>
</dbReference>
<evidence type="ECO:0000313" key="11">
    <source>
        <dbReference type="Proteomes" id="UP000004506"/>
    </source>
</evidence>
<feature type="signal peptide" evidence="7">
    <location>
        <begin position="1"/>
        <end position="26"/>
    </location>
</feature>
<dbReference type="SUPFAM" id="SSF49584">
    <property type="entry name" value="Periplasmic chaperone C-domain"/>
    <property type="match status" value="1"/>
</dbReference>
<reference evidence="11" key="2">
    <citation type="submission" date="2008-04" db="EMBL/GenBank/DDBJ databases">
        <title>Draft genome sequence of Providencia stuartii(ATCC 25827).</title>
        <authorList>
            <person name="Sudarsanam P."/>
            <person name="Ley R."/>
            <person name="Guruge J."/>
            <person name="Turnbaugh P.J."/>
            <person name="Mahowald M."/>
            <person name="Liep D."/>
            <person name="Gordon J."/>
        </authorList>
    </citation>
    <scope>NUCLEOTIDE SEQUENCE [LARGE SCALE GENOMIC DNA]</scope>
    <source>
        <strain evidence="11">ATCC 25827</strain>
    </source>
</reference>
<dbReference type="InterPro" id="IPR013783">
    <property type="entry name" value="Ig-like_fold"/>
</dbReference>
<evidence type="ECO:0000313" key="10">
    <source>
        <dbReference type="EMBL" id="EDU57479.1"/>
    </source>
</evidence>
<dbReference type="InterPro" id="IPR008962">
    <property type="entry name" value="PapD-like_sf"/>
</dbReference>
<dbReference type="Gene3D" id="2.60.40.10">
    <property type="entry name" value="Immunoglobulins"/>
    <property type="match status" value="2"/>
</dbReference>